<name>A0ABR2JS79_9EUKA</name>
<evidence type="ECO:0000256" key="1">
    <source>
        <dbReference type="ARBA" id="ARBA00004370"/>
    </source>
</evidence>
<keyword evidence="4 5" id="KW-0472">Membrane</keyword>
<dbReference type="SUPFAM" id="SSF103473">
    <property type="entry name" value="MFS general substrate transporter"/>
    <property type="match status" value="1"/>
</dbReference>
<organism evidence="6 7">
    <name type="scientific">Tritrichomonas musculus</name>
    <dbReference type="NCBI Taxonomy" id="1915356"/>
    <lineage>
        <taxon>Eukaryota</taxon>
        <taxon>Metamonada</taxon>
        <taxon>Parabasalia</taxon>
        <taxon>Tritrichomonadida</taxon>
        <taxon>Tritrichomonadidae</taxon>
        <taxon>Tritrichomonas</taxon>
    </lineage>
</organism>
<accession>A0ABR2JS79</accession>
<feature type="transmembrane region" description="Helical" evidence="5">
    <location>
        <begin position="136"/>
        <end position="161"/>
    </location>
</feature>
<evidence type="ECO:0000256" key="5">
    <source>
        <dbReference type="SAM" id="Phobius"/>
    </source>
</evidence>
<keyword evidence="3 5" id="KW-1133">Transmembrane helix</keyword>
<protein>
    <submittedName>
        <fullName evidence="6">Glucose import</fullName>
    </submittedName>
</protein>
<feature type="transmembrane region" description="Helical" evidence="5">
    <location>
        <begin position="44"/>
        <end position="63"/>
    </location>
</feature>
<evidence type="ECO:0000256" key="3">
    <source>
        <dbReference type="ARBA" id="ARBA00022989"/>
    </source>
</evidence>
<comment type="caution">
    <text evidence="6">The sequence shown here is derived from an EMBL/GenBank/DDBJ whole genome shotgun (WGS) entry which is preliminary data.</text>
</comment>
<feature type="transmembrane region" description="Helical" evidence="5">
    <location>
        <begin position="173"/>
        <end position="191"/>
    </location>
</feature>
<keyword evidence="2 5" id="KW-0812">Transmembrane</keyword>
<comment type="subcellular location">
    <subcellularLocation>
        <location evidence="1">Membrane</location>
    </subcellularLocation>
</comment>
<dbReference type="InterPro" id="IPR036259">
    <property type="entry name" value="MFS_trans_sf"/>
</dbReference>
<dbReference type="EMBL" id="JAPFFF010000009">
    <property type="protein sequence ID" value="KAK8881759.1"/>
    <property type="molecule type" value="Genomic_DNA"/>
</dbReference>
<reference evidence="6 7" key="1">
    <citation type="submission" date="2024-04" db="EMBL/GenBank/DDBJ databases">
        <title>Tritrichomonas musculus Genome.</title>
        <authorList>
            <person name="Alves-Ferreira E."/>
            <person name="Grigg M."/>
            <person name="Lorenzi H."/>
            <person name="Galac M."/>
        </authorList>
    </citation>
    <scope>NUCLEOTIDE SEQUENCE [LARGE SCALE GENOMIC DNA]</scope>
    <source>
        <strain evidence="6 7">EAF2021</strain>
    </source>
</reference>
<feature type="transmembrane region" description="Helical" evidence="5">
    <location>
        <begin position="110"/>
        <end position="130"/>
    </location>
</feature>
<dbReference type="InterPro" id="IPR050549">
    <property type="entry name" value="MFS_Trehalose_Transporter"/>
</dbReference>
<dbReference type="Gene3D" id="1.20.1250.20">
    <property type="entry name" value="MFS general substrate transporter like domains"/>
    <property type="match status" value="1"/>
</dbReference>
<evidence type="ECO:0000256" key="4">
    <source>
        <dbReference type="ARBA" id="ARBA00023136"/>
    </source>
</evidence>
<sequence length="228" mass="25610">MIAVIFAVQDIVLSGFIFVLPEVQAPAKTITNDYIFSRHNVHNLFVTVMLMVFQQFSGINIVLRKIPMMLEGIGLNMKSTLQYVFMDAVGFLSNFVASFATVLISRKMMWCFSSLGLCVSLVLFASTLLSDDVANWIGTLGAFLFYMFYGFGMGPIAWYFGGELFTDSLRIEAGAATFITNMVFTLVYTYLEKAIFNRFDEIGSVILCAVFDFISIFFGLIFIPTQKK</sequence>
<feature type="transmembrane region" description="Helical" evidence="5">
    <location>
        <begin position="83"/>
        <end position="103"/>
    </location>
</feature>
<proteinExistence type="predicted"/>
<dbReference type="Pfam" id="PF00083">
    <property type="entry name" value="Sugar_tr"/>
    <property type="match status" value="1"/>
</dbReference>
<dbReference type="PANTHER" id="PTHR48021:SF1">
    <property type="entry name" value="GH07001P-RELATED"/>
    <property type="match status" value="1"/>
</dbReference>
<dbReference type="InterPro" id="IPR005828">
    <property type="entry name" value="MFS_sugar_transport-like"/>
</dbReference>
<feature type="transmembrane region" description="Helical" evidence="5">
    <location>
        <begin position="203"/>
        <end position="223"/>
    </location>
</feature>
<keyword evidence="7" id="KW-1185">Reference proteome</keyword>
<gene>
    <name evidence="6" type="ORF">M9Y10_044395</name>
</gene>
<dbReference type="Proteomes" id="UP001470230">
    <property type="component" value="Unassembled WGS sequence"/>
</dbReference>
<evidence type="ECO:0000256" key="2">
    <source>
        <dbReference type="ARBA" id="ARBA00022692"/>
    </source>
</evidence>
<dbReference type="PANTHER" id="PTHR48021">
    <property type="match status" value="1"/>
</dbReference>
<evidence type="ECO:0000313" key="6">
    <source>
        <dbReference type="EMBL" id="KAK8881759.1"/>
    </source>
</evidence>
<evidence type="ECO:0000313" key="7">
    <source>
        <dbReference type="Proteomes" id="UP001470230"/>
    </source>
</evidence>